<dbReference type="InterPro" id="IPR017520">
    <property type="entry name" value="CHP03086"/>
</dbReference>
<evidence type="ECO:0000313" key="2">
    <source>
        <dbReference type="EMBL" id="MDP0396678.1"/>
    </source>
</evidence>
<dbReference type="EMBL" id="JAUTIX010000001">
    <property type="protein sequence ID" value="MDP0396678.1"/>
    <property type="molecule type" value="Genomic_DNA"/>
</dbReference>
<keyword evidence="3" id="KW-1185">Reference proteome</keyword>
<feature type="domain" description="Mycothiol-dependent maleylpyruvate isomerase metal-binding" evidence="1">
    <location>
        <begin position="14"/>
        <end position="128"/>
    </location>
</feature>
<name>A0AA90N7X6_9ACTN</name>
<reference evidence="2" key="1">
    <citation type="submission" date="2023-08" db="EMBL/GenBank/DDBJ databases">
        <title>The draft genome of Tsukamurella strandjordii strain 050030.</title>
        <authorList>
            <person name="Zhao F."/>
            <person name="Feng Y."/>
            <person name="Zong Z."/>
        </authorList>
    </citation>
    <scope>NUCLEOTIDE SEQUENCE</scope>
    <source>
        <strain evidence="2">050030</strain>
    </source>
</reference>
<dbReference type="Gene3D" id="1.20.120.450">
    <property type="entry name" value="dinb family like domain"/>
    <property type="match status" value="1"/>
</dbReference>
<organism evidence="2 3">
    <name type="scientific">Tsukamurella strandjordii</name>
    <dbReference type="NCBI Taxonomy" id="147577"/>
    <lineage>
        <taxon>Bacteria</taxon>
        <taxon>Bacillati</taxon>
        <taxon>Actinomycetota</taxon>
        <taxon>Actinomycetes</taxon>
        <taxon>Mycobacteriales</taxon>
        <taxon>Tsukamurellaceae</taxon>
        <taxon>Tsukamurella</taxon>
    </lineage>
</organism>
<dbReference type="NCBIfam" id="TIGR03086">
    <property type="entry name" value="TIGR03086 family metal-binding protein"/>
    <property type="match status" value="1"/>
</dbReference>
<protein>
    <submittedName>
        <fullName evidence="2">TIGR03086 family metal-binding protein</fullName>
    </submittedName>
</protein>
<dbReference type="SUPFAM" id="SSF109854">
    <property type="entry name" value="DinB/YfiT-like putative metalloenzymes"/>
    <property type="match status" value="1"/>
</dbReference>
<dbReference type="AlphaFoldDB" id="A0AA90N7X6"/>
<dbReference type="InterPro" id="IPR034660">
    <property type="entry name" value="DinB/YfiT-like"/>
</dbReference>
<dbReference type="RefSeq" id="WP_305110123.1">
    <property type="nucleotide sequence ID" value="NZ_JAUTIX010000001.1"/>
</dbReference>
<dbReference type="Pfam" id="PF11716">
    <property type="entry name" value="MDMPI_N"/>
    <property type="match status" value="1"/>
</dbReference>
<evidence type="ECO:0000259" key="1">
    <source>
        <dbReference type="Pfam" id="PF11716"/>
    </source>
</evidence>
<dbReference type="Proteomes" id="UP001178281">
    <property type="component" value="Unassembled WGS sequence"/>
</dbReference>
<sequence length="199" mass="20467">MTNAATDPRSHYAAAARWVHGLLGHVTADQLDRPTPCGDLDVGTLARHLVALGLQSVALAEAATAEGQPVQADEGTAEAFAAAHERAVAAWAAAPLDREVIAPWGPATGAIALGMYANELLVHGWDLAVATGQPAEVPDGAVAAATETVARVALPAELRAVPGFPFGPVVEPRDGAGPTERLANWNGRDAAAWVRTANR</sequence>
<proteinExistence type="predicted"/>
<dbReference type="InterPro" id="IPR024344">
    <property type="entry name" value="MDMPI_metal-binding"/>
</dbReference>
<dbReference type="InterPro" id="IPR017517">
    <property type="entry name" value="Maleyloyr_isom"/>
</dbReference>
<accession>A0AA90N7X6</accession>
<dbReference type="GO" id="GO:0046872">
    <property type="term" value="F:metal ion binding"/>
    <property type="evidence" value="ECO:0007669"/>
    <property type="project" value="InterPro"/>
</dbReference>
<gene>
    <name evidence="2" type="ORF">Q7X28_01930</name>
</gene>
<dbReference type="NCBIfam" id="TIGR03083">
    <property type="entry name" value="maleylpyruvate isomerase family mycothiol-dependent enzyme"/>
    <property type="match status" value="1"/>
</dbReference>
<comment type="caution">
    <text evidence="2">The sequence shown here is derived from an EMBL/GenBank/DDBJ whole genome shotgun (WGS) entry which is preliminary data.</text>
</comment>
<evidence type="ECO:0000313" key="3">
    <source>
        <dbReference type="Proteomes" id="UP001178281"/>
    </source>
</evidence>